<evidence type="ECO:0000313" key="1">
    <source>
        <dbReference type="EMBL" id="KAI9910807.1"/>
    </source>
</evidence>
<keyword evidence="2" id="KW-1185">Reference proteome</keyword>
<accession>A0ACC0VWC8</accession>
<dbReference type="EMBL" id="CM047585">
    <property type="protein sequence ID" value="KAI9910807.1"/>
    <property type="molecule type" value="Genomic_DNA"/>
</dbReference>
<gene>
    <name evidence="1" type="ORF">PsorP6_009968</name>
</gene>
<organism evidence="1 2">
    <name type="scientific">Peronosclerospora sorghi</name>
    <dbReference type="NCBI Taxonomy" id="230839"/>
    <lineage>
        <taxon>Eukaryota</taxon>
        <taxon>Sar</taxon>
        <taxon>Stramenopiles</taxon>
        <taxon>Oomycota</taxon>
        <taxon>Peronosporomycetes</taxon>
        <taxon>Peronosporales</taxon>
        <taxon>Peronosporaceae</taxon>
        <taxon>Peronosclerospora</taxon>
    </lineage>
</organism>
<protein>
    <submittedName>
        <fullName evidence="1">Uncharacterized protein</fullName>
    </submittedName>
</protein>
<sequence>MTRENGVVNGVKNGGWFIKCCDRPIDFYFPIHEVLEPKQSDGQEVESDDTSQRFRAGKDTLIREGDEDIDLKGFRRTGFIESLRVPEFGGPRTSSPSGFGGRPDRGRATRSNTALAHSITVEYDGCLASSSSVVSQTSK</sequence>
<evidence type="ECO:0000313" key="2">
    <source>
        <dbReference type="Proteomes" id="UP001163321"/>
    </source>
</evidence>
<proteinExistence type="predicted"/>
<name>A0ACC0VWC8_9STRA</name>
<comment type="caution">
    <text evidence="1">The sequence shown here is derived from an EMBL/GenBank/DDBJ whole genome shotgun (WGS) entry which is preliminary data.</text>
</comment>
<reference evidence="1 2" key="1">
    <citation type="journal article" date="2022" name="bioRxiv">
        <title>The genome of the oomycete Peronosclerospora sorghi, a cosmopolitan pathogen of maize and sorghum, is inflated with dispersed pseudogenes.</title>
        <authorList>
            <person name="Fletcher K."/>
            <person name="Martin F."/>
            <person name="Isakeit T."/>
            <person name="Cavanaugh K."/>
            <person name="Magill C."/>
            <person name="Michelmore R."/>
        </authorList>
    </citation>
    <scope>NUCLEOTIDE SEQUENCE [LARGE SCALE GENOMIC DNA]</scope>
    <source>
        <strain evidence="1">P6</strain>
    </source>
</reference>
<dbReference type="Proteomes" id="UP001163321">
    <property type="component" value="Chromosome 6"/>
</dbReference>